<dbReference type="Gene3D" id="3.40.50.720">
    <property type="entry name" value="NAD(P)-binding Rossmann-like Domain"/>
    <property type="match status" value="1"/>
</dbReference>
<evidence type="ECO:0000256" key="2">
    <source>
        <dbReference type="ARBA" id="ARBA00023002"/>
    </source>
</evidence>
<keyword evidence="5" id="KW-1185">Reference proteome</keyword>
<dbReference type="PANTHER" id="PTHR47706">
    <property type="entry name" value="NMRA-LIKE FAMILY PROTEIN"/>
    <property type="match status" value="1"/>
</dbReference>
<dbReference type="SUPFAM" id="SSF51735">
    <property type="entry name" value="NAD(P)-binding Rossmann-fold domains"/>
    <property type="match status" value="1"/>
</dbReference>
<feature type="domain" description="NmrA-like" evidence="3">
    <location>
        <begin position="4"/>
        <end position="309"/>
    </location>
</feature>
<dbReference type="AlphaFoldDB" id="A0A9W8X979"/>
<evidence type="ECO:0000259" key="3">
    <source>
        <dbReference type="Pfam" id="PF05368"/>
    </source>
</evidence>
<dbReference type="GeneID" id="80915991"/>
<dbReference type="OrthoDB" id="419598at2759"/>
<dbReference type="PANTHER" id="PTHR47706:SF11">
    <property type="entry name" value="ISOFLAVONE REDUCTASE FAMILY PROTEIN (AFU_ORTHOLOGUE AFUA_1G12510)"/>
    <property type="match status" value="1"/>
</dbReference>
<dbReference type="Pfam" id="PF05368">
    <property type="entry name" value="NmrA"/>
    <property type="match status" value="1"/>
</dbReference>
<dbReference type="GO" id="GO:0016491">
    <property type="term" value="F:oxidoreductase activity"/>
    <property type="evidence" value="ECO:0007669"/>
    <property type="project" value="UniProtKB-KW"/>
</dbReference>
<name>A0A9W8X979_9PLEO</name>
<keyword evidence="1" id="KW-0521">NADP</keyword>
<keyword evidence="2" id="KW-0560">Oxidoreductase</keyword>
<dbReference type="RefSeq" id="XP_056065169.1">
    <property type="nucleotide sequence ID" value="XM_056221182.1"/>
</dbReference>
<evidence type="ECO:0000256" key="1">
    <source>
        <dbReference type="ARBA" id="ARBA00022857"/>
    </source>
</evidence>
<reference evidence="4" key="1">
    <citation type="submission" date="2022-10" db="EMBL/GenBank/DDBJ databases">
        <title>Tapping the CABI collections for fungal endophytes: first genome assemblies for Collariella, Neodidymelliopsis, Ascochyta clinopodiicola, Didymella pomorum, Didymosphaeria variabile, Neocosmospora piperis and Neocucurbitaria cava.</title>
        <authorList>
            <person name="Hill R."/>
        </authorList>
    </citation>
    <scope>NUCLEOTIDE SEQUENCE</scope>
    <source>
        <strain evidence="4">IMI 356815</strain>
    </source>
</reference>
<organism evidence="4 5">
    <name type="scientific">Didymosphaeria variabile</name>
    <dbReference type="NCBI Taxonomy" id="1932322"/>
    <lineage>
        <taxon>Eukaryota</taxon>
        <taxon>Fungi</taxon>
        <taxon>Dikarya</taxon>
        <taxon>Ascomycota</taxon>
        <taxon>Pezizomycotina</taxon>
        <taxon>Dothideomycetes</taxon>
        <taxon>Pleosporomycetidae</taxon>
        <taxon>Pleosporales</taxon>
        <taxon>Massarineae</taxon>
        <taxon>Didymosphaeriaceae</taxon>
        <taxon>Didymosphaeria</taxon>
    </lineage>
</organism>
<comment type="caution">
    <text evidence="4">The sequence shown here is derived from an EMBL/GenBank/DDBJ whole genome shotgun (WGS) entry which is preliminary data.</text>
</comment>
<evidence type="ECO:0000313" key="5">
    <source>
        <dbReference type="Proteomes" id="UP001140513"/>
    </source>
</evidence>
<evidence type="ECO:0000313" key="4">
    <source>
        <dbReference type="EMBL" id="KAJ4344717.1"/>
    </source>
</evidence>
<dbReference type="Gene3D" id="3.90.25.10">
    <property type="entry name" value="UDP-galactose 4-epimerase, domain 1"/>
    <property type="match status" value="1"/>
</dbReference>
<dbReference type="EMBL" id="JAPEUX010000010">
    <property type="protein sequence ID" value="KAJ4344717.1"/>
    <property type="molecule type" value="Genomic_DNA"/>
</dbReference>
<proteinExistence type="predicted"/>
<sequence length="345" mass="38163">MAAKQKVLLLGAHGETGGDILNGLLEDGGFSQEISCLVQPSSAEKPAVEALQARGLPIVVADISGDVEELAKTLQGFDTVISAIHALHILAQIPLVDAAAKAGVKRFVPCDFAVTMPPGVSKLRDEKEVVHQRIWQAHLPYTFIDVGYWHQLSWFRVPSGRLDYALTFDTPEVFGDGNTRTLLSDKRDMGRFVARIIKDPRTLNHSVIAWSDEITQKEIIHLIESKTGETVSVSTVSPQQLEVAIAAAEETLKTDPENLRAWVQRSGAHYNRAKWIRADGTLENAKYLGYLDARELYPDFKPVTFEKYIDELVAGEAKRPYNETVFQALMGTKGDGEERLVLRTG</sequence>
<accession>A0A9W8X979</accession>
<protein>
    <recommendedName>
        <fullName evidence="3">NmrA-like domain-containing protein</fullName>
    </recommendedName>
</protein>
<dbReference type="InterPro" id="IPR036291">
    <property type="entry name" value="NAD(P)-bd_dom_sf"/>
</dbReference>
<dbReference type="Proteomes" id="UP001140513">
    <property type="component" value="Unassembled WGS sequence"/>
</dbReference>
<dbReference type="InterPro" id="IPR051609">
    <property type="entry name" value="NmrA/Isoflavone_reductase-like"/>
</dbReference>
<gene>
    <name evidence="4" type="ORF">N0V89_012461</name>
</gene>
<dbReference type="InterPro" id="IPR008030">
    <property type="entry name" value="NmrA-like"/>
</dbReference>